<sequence>MSSIKKILLVNDTRGAQEYLHRAFNEMGIKCDIATFGWPTINKIDNAMNFDPFRKLGLFGKPFRPLLNLYNVIRLDDYDVASYVHRISFIDKPHFLRYADLPILRKKVSVMSYTGLGCDEISFIAGNKKLPYSPCNTCQKFDDPKHYCQKVVRPLGQKAIPKLNEYFDCAFSIGVEYSHVGDLFKNTVIPIPLPIDINEIPWMPAKSKNSGKINIIHTPSRPGFKGTSIVLEAIQILKQMRNDFEFQVVTGLPFSEYITTIKDADIIVDQVWSQHPGVNALWLLAMGKIVFSGNTDMAKEYFNLSSDCPIFDASPDPTLLAKRLNEVIEMKNNYCHLSEAGRNYVKQHHDHMKIASTYLKHWQIIKDNKNT</sequence>
<organism evidence="1 2">
    <name type="scientific">Photorhabdus temperata J3</name>
    <dbReference type="NCBI Taxonomy" id="1389415"/>
    <lineage>
        <taxon>Bacteria</taxon>
        <taxon>Pseudomonadati</taxon>
        <taxon>Pseudomonadota</taxon>
        <taxon>Gammaproteobacteria</taxon>
        <taxon>Enterobacterales</taxon>
        <taxon>Morganellaceae</taxon>
        <taxon>Photorhabdus</taxon>
    </lineage>
</organism>
<proteinExistence type="predicted"/>
<dbReference type="PATRIC" id="fig|1389415.4.peg.4388"/>
<name>U7QSZ0_PHOTE</name>
<dbReference type="AlphaFoldDB" id="U7QSZ0"/>
<reference evidence="1 2" key="1">
    <citation type="submission" date="2013-10" db="EMBL/GenBank/DDBJ databases">
        <title>Whole Genome Shotgun Sequence of Photorhabdus temperata J3.</title>
        <authorList>
            <person name="Park G.-S."/>
            <person name="Hong S.-J."/>
            <person name="Shin J.-H."/>
        </authorList>
    </citation>
    <scope>NUCLEOTIDE SEQUENCE [LARGE SCALE GENOMIC DNA]</scope>
    <source>
        <strain evidence="1 2">J3</strain>
    </source>
</reference>
<gene>
    <name evidence="1" type="ORF">O185_21945</name>
</gene>
<dbReference type="Proteomes" id="UP000017133">
    <property type="component" value="Unassembled WGS sequence"/>
</dbReference>
<accession>U7QSZ0</accession>
<evidence type="ECO:0008006" key="3">
    <source>
        <dbReference type="Google" id="ProtNLM"/>
    </source>
</evidence>
<evidence type="ECO:0000313" key="2">
    <source>
        <dbReference type="Proteomes" id="UP000017133"/>
    </source>
</evidence>
<dbReference type="EMBL" id="AXDT01000243">
    <property type="protein sequence ID" value="ERT10968.1"/>
    <property type="molecule type" value="Genomic_DNA"/>
</dbReference>
<comment type="caution">
    <text evidence="1">The sequence shown here is derived from an EMBL/GenBank/DDBJ whole genome shotgun (WGS) entry which is preliminary data.</text>
</comment>
<dbReference type="SUPFAM" id="SSF53756">
    <property type="entry name" value="UDP-Glycosyltransferase/glycogen phosphorylase"/>
    <property type="match status" value="1"/>
</dbReference>
<evidence type="ECO:0000313" key="1">
    <source>
        <dbReference type="EMBL" id="ERT10968.1"/>
    </source>
</evidence>
<dbReference type="Gene3D" id="3.40.50.2000">
    <property type="entry name" value="Glycogen Phosphorylase B"/>
    <property type="match status" value="1"/>
</dbReference>
<keyword evidence="2" id="KW-1185">Reference proteome</keyword>
<dbReference type="RefSeq" id="WP_023046106.1">
    <property type="nucleotide sequence ID" value="NZ_AXDT01000243.1"/>
</dbReference>
<protein>
    <recommendedName>
        <fullName evidence="3">Glycosyltransferase family 1 protein</fullName>
    </recommendedName>
</protein>